<proteinExistence type="predicted"/>
<dbReference type="EnsemblPlants" id="EMT29708">
    <property type="protein sequence ID" value="EMT29708"/>
    <property type="gene ID" value="F775_23812"/>
</dbReference>
<protein>
    <submittedName>
        <fullName evidence="1">Uncharacterized protein</fullName>
    </submittedName>
</protein>
<evidence type="ECO:0000313" key="1">
    <source>
        <dbReference type="EnsemblPlants" id="EMT29708"/>
    </source>
</evidence>
<organism evidence="1">
    <name type="scientific">Aegilops tauschii</name>
    <name type="common">Tausch's goatgrass</name>
    <name type="synonym">Aegilops squarrosa</name>
    <dbReference type="NCBI Taxonomy" id="37682"/>
    <lineage>
        <taxon>Eukaryota</taxon>
        <taxon>Viridiplantae</taxon>
        <taxon>Streptophyta</taxon>
        <taxon>Embryophyta</taxon>
        <taxon>Tracheophyta</taxon>
        <taxon>Spermatophyta</taxon>
        <taxon>Magnoliopsida</taxon>
        <taxon>Liliopsida</taxon>
        <taxon>Poales</taxon>
        <taxon>Poaceae</taxon>
        <taxon>BOP clade</taxon>
        <taxon>Pooideae</taxon>
        <taxon>Triticodae</taxon>
        <taxon>Triticeae</taxon>
        <taxon>Triticinae</taxon>
        <taxon>Aegilops</taxon>
    </lineage>
</organism>
<accession>M8C6M8</accession>
<dbReference type="AlphaFoldDB" id="M8C6M8"/>
<name>M8C6M8_AEGTA</name>
<sequence length="260" mass="28820">MATSCAKPILRLAVMCGSLRQSFSLHMYVVSSVSSSLRSARTGAADPWLTSSGGVCQESLAAACYIIRLFCQCNNMINLKGNALLMQRRKRRGSGGAERAIEKWEETCRFHSHLAKDSPDNGGVDILCTMSRFCYGTLKHVVEVNTGRRKTSHIQQQTQSCWCENRICTVQQAKPHYRVLPRDTLFAKDKIGRSPEYTVERKLGKGGPDHVFVSRHLAGATGWSTCESAQQGWEGEREVVISGEGASGRTVVFQRMLKTE</sequence>
<reference evidence="1" key="1">
    <citation type="submission" date="2015-06" db="UniProtKB">
        <authorList>
            <consortium name="EnsemblPlants"/>
        </authorList>
    </citation>
    <scope>IDENTIFICATION</scope>
</reference>